<proteinExistence type="predicted"/>
<dbReference type="Proteomes" id="UP000887577">
    <property type="component" value="Unplaced"/>
</dbReference>
<reference evidence="3" key="1">
    <citation type="submission" date="2022-11" db="UniProtKB">
        <authorList>
            <consortium name="WormBaseParasite"/>
        </authorList>
    </citation>
    <scope>IDENTIFICATION</scope>
</reference>
<organism evidence="2 3">
    <name type="scientific">Panagrolaimus superbus</name>
    <dbReference type="NCBI Taxonomy" id="310955"/>
    <lineage>
        <taxon>Eukaryota</taxon>
        <taxon>Metazoa</taxon>
        <taxon>Ecdysozoa</taxon>
        <taxon>Nematoda</taxon>
        <taxon>Chromadorea</taxon>
        <taxon>Rhabditida</taxon>
        <taxon>Tylenchina</taxon>
        <taxon>Panagrolaimomorpha</taxon>
        <taxon>Panagrolaimoidea</taxon>
        <taxon>Panagrolaimidae</taxon>
        <taxon>Panagrolaimus</taxon>
    </lineage>
</organism>
<feature type="compositionally biased region" description="Basic residues" evidence="1">
    <location>
        <begin position="141"/>
        <end position="151"/>
    </location>
</feature>
<sequence>MRIIIFDQNDKNRVHEYRNGGKKLLCLGCHAKNGKYIWASRSDDTENPIISIPPPEEHVCESRSLKEVREQQRTFKKKGQKRGRNDNDINESEVEGPREIKRTRKSAQIATEKLTNCFKDCDNISTEKDESDNEESENNKKLRRKSATVIE</sequence>
<name>A0A914ZBN7_9BILA</name>
<protein>
    <submittedName>
        <fullName evidence="3">Uncharacterized protein</fullName>
    </submittedName>
</protein>
<evidence type="ECO:0000256" key="1">
    <source>
        <dbReference type="SAM" id="MobiDB-lite"/>
    </source>
</evidence>
<dbReference type="WBParaSite" id="PSU_v2.g9342.t1">
    <property type="protein sequence ID" value="PSU_v2.g9342.t1"/>
    <property type="gene ID" value="PSU_v2.g9342"/>
</dbReference>
<feature type="region of interest" description="Disordered" evidence="1">
    <location>
        <begin position="69"/>
        <end position="107"/>
    </location>
</feature>
<evidence type="ECO:0000313" key="3">
    <source>
        <dbReference type="WBParaSite" id="PSU_v2.g9342.t1"/>
    </source>
</evidence>
<feature type="region of interest" description="Disordered" evidence="1">
    <location>
        <begin position="122"/>
        <end position="151"/>
    </location>
</feature>
<dbReference type="AlphaFoldDB" id="A0A914ZBN7"/>
<evidence type="ECO:0000313" key="2">
    <source>
        <dbReference type="Proteomes" id="UP000887577"/>
    </source>
</evidence>
<keyword evidence="2" id="KW-1185">Reference proteome</keyword>
<accession>A0A914ZBN7</accession>